<name>A0A318JN09_9NOCA</name>
<dbReference type="EMBL" id="QJKF01000033">
    <property type="protein sequence ID" value="PXX52276.1"/>
    <property type="molecule type" value="Genomic_DNA"/>
</dbReference>
<comment type="caution">
    <text evidence="1">The sequence shown here is derived from an EMBL/GenBank/DDBJ whole genome shotgun (WGS) entry which is preliminary data.</text>
</comment>
<evidence type="ECO:0000313" key="2">
    <source>
        <dbReference type="Proteomes" id="UP000247569"/>
    </source>
</evidence>
<dbReference type="AlphaFoldDB" id="A0A318JN09"/>
<keyword evidence="2" id="KW-1185">Reference proteome</keyword>
<gene>
    <name evidence="1" type="ORF">DFR70_1338</name>
</gene>
<proteinExistence type="predicted"/>
<evidence type="ECO:0000313" key="1">
    <source>
        <dbReference type="EMBL" id="PXX52276.1"/>
    </source>
</evidence>
<sequence length="89" mass="9796">MRGKTAGEDRSAAHAGMVVRGRQAARVHELALVEVVSRATVSERLLGNGFRFRGLTALPPVDRLARIRHALDELSCRFHVRTGLVAERP</sequence>
<protein>
    <submittedName>
        <fullName evidence="1">Uncharacterized protein</fullName>
    </submittedName>
</protein>
<reference evidence="1 2" key="1">
    <citation type="submission" date="2018-05" db="EMBL/GenBank/DDBJ databases">
        <title>Genomic Encyclopedia of Type Strains, Phase IV (KMG-IV): sequencing the most valuable type-strain genomes for metagenomic binning, comparative biology and taxonomic classification.</title>
        <authorList>
            <person name="Goeker M."/>
        </authorList>
    </citation>
    <scope>NUCLEOTIDE SEQUENCE [LARGE SCALE GENOMIC DNA]</scope>
    <source>
        <strain evidence="1 2">DSM 44704</strain>
    </source>
</reference>
<accession>A0A318JN09</accession>
<dbReference type="Proteomes" id="UP000247569">
    <property type="component" value="Unassembled WGS sequence"/>
</dbReference>
<organism evidence="1 2">
    <name type="scientific">Nocardia tenerifensis</name>
    <dbReference type="NCBI Taxonomy" id="228006"/>
    <lineage>
        <taxon>Bacteria</taxon>
        <taxon>Bacillati</taxon>
        <taxon>Actinomycetota</taxon>
        <taxon>Actinomycetes</taxon>
        <taxon>Mycobacteriales</taxon>
        <taxon>Nocardiaceae</taxon>
        <taxon>Nocardia</taxon>
    </lineage>
</organism>